<accession>A0ABP8K5H1</accession>
<organism evidence="3 4">
    <name type="scientific">Nibrella viscosa</name>
    <dbReference type="NCBI Taxonomy" id="1084524"/>
    <lineage>
        <taxon>Bacteria</taxon>
        <taxon>Pseudomonadati</taxon>
        <taxon>Bacteroidota</taxon>
        <taxon>Cytophagia</taxon>
        <taxon>Cytophagales</taxon>
        <taxon>Spirosomataceae</taxon>
        <taxon>Nibrella</taxon>
    </lineage>
</organism>
<evidence type="ECO:0000259" key="2">
    <source>
        <dbReference type="Pfam" id="PF03572"/>
    </source>
</evidence>
<reference evidence="4" key="1">
    <citation type="journal article" date="2019" name="Int. J. Syst. Evol. Microbiol.">
        <title>The Global Catalogue of Microorganisms (GCM) 10K type strain sequencing project: providing services to taxonomists for standard genome sequencing and annotation.</title>
        <authorList>
            <consortium name="The Broad Institute Genomics Platform"/>
            <consortium name="The Broad Institute Genome Sequencing Center for Infectious Disease"/>
            <person name="Wu L."/>
            <person name="Ma J."/>
        </authorList>
    </citation>
    <scope>NUCLEOTIDE SEQUENCE [LARGE SCALE GENOMIC DNA]</scope>
    <source>
        <strain evidence="4">JCM 17925</strain>
    </source>
</reference>
<dbReference type="RefSeq" id="WP_345265245.1">
    <property type="nucleotide sequence ID" value="NZ_BAABHB010000002.1"/>
</dbReference>
<dbReference type="InterPro" id="IPR029045">
    <property type="entry name" value="ClpP/crotonase-like_dom_sf"/>
</dbReference>
<feature type="domain" description="Tail specific protease" evidence="2">
    <location>
        <begin position="115"/>
        <end position="158"/>
    </location>
</feature>
<evidence type="ECO:0000313" key="4">
    <source>
        <dbReference type="Proteomes" id="UP001500936"/>
    </source>
</evidence>
<comment type="caution">
    <text evidence="3">The sequence shown here is derived from an EMBL/GenBank/DDBJ whole genome shotgun (WGS) entry which is preliminary data.</text>
</comment>
<dbReference type="Gene3D" id="3.90.226.10">
    <property type="entry name" value="2-enoyl-CoA Hydratase, Chain A, domain 1"/>
    <property type="match status" value="1"/>
</dbReference>
<sequence length="160" mass="17906">MKTLIISSVIAAAVCAATVVQAQTTARPTTEQLDQQVVRFNSPACHTPFQQNRRMFSYDYAFLLGNKSASVRLTFTDGSGKAFTRTLPNRNTSQMRENAMGNGRDFELRWYDNQIAYVSLNYFDDRSITTKFDSIYPQLKKAKAVILDSRQNGGGNSQNG</sequence>
<proteinExistence type="predicted"/>
<gene>
    <name evidence="3" type="ORF">GCM10023187_13440</name>
</gene>
<dbReference type="EMBL" id="BAABHB010000002">
    <property type="protein sequence ID" value="GAA4400363.1"/>
    <property type="molecule type" value="Genomic_DNA"/>
</dbReference>
<feature type="chain" id="PRO_5047441898" description="Tail specific protease domain-containing protein" evidence="1">
    <location>
        <begin position="23"/>
        <end position="160"/>
    </location>
</feature>
<dbReference type="Pfam" id="PF03572">
    <property type="entry name" value="Peptidase_S41"/>
    <property type="match status" value="1"/>
</dbReference>
<dbReference type="Proteomes" id="UP001500936">
    <property type="component" value="Unassembled WGS sequence"/>
</dbReference>
<protein>
    <recommendedName>
        <fullName evidence="2">Tail specific protease domain-containing protein</fullName>
    </recommendedName>
</protein>
<dbReference type="InterPro" id="IPR005151">
    <property type="entry name" value="Tail-specific_protease"/>
</dbReference>
<feature type="signal peptide" evidence="1">
    <location>
        <begin position="1"/>
        <end position="22"/>
    </location>
</feature>
<dbReference type="SUPFAM" id="SSF52096">
    <property type="entry name" value="ClpP/crotonase"/>
    <property type="match status" value="1"/>
</dbReference>
<keyword evidence="1" id="KW-0732">Signal</keyword>
<evidence type="ECO:0000313" key="3">
    <source>
        <dbReference type="EMBL" id="GAA4400363.1"/>
    </source>
</evidence>
<name>A0ABP8K5H1_9BACT</name>
<evidence type="ECO:0000256" key="1">
    <source>
        <dbReference type="SAM" id="SignalP"/>
    </source>
</evidence>
<keyword evidence="4" id="KW-1185">Reference proteome</keyword>